<evidence type="ECO:0000313" key="4">
    <source>
        <dbReference type="EMBL" id="KAK9177310.1"/>
    </source>
</evidence>
<comment type="caution">
    <text evidence="4">The sequence shown here is derived from an EMBL/GenBank/DDBJ whole genome shotgun (WGS) entry which is preliminary data.</text>
</comment>
<dbReference type="GO" id="GO:0042254">
    <property type="term" value="P:ribosome biogenesis"/>
    <property type="evidence" value="ECO:0007669"/>
    <property type="project" value="TreeGrafter"/>
</dbReference>
<feature type="region of interest" description="Disordered" evidence="1">
    <location>
        <begin position="1"/>
        <end position="47"/>
    </location>
</feature>
<dbReference type="InterPro" id="IPR018849">
    <property type="entry name" value="Urb2/Npa2_C"/>
</dbReference>
<evidence type="ECO:0000256" key="1">
    <source>
        <dbReference type="SAM" id="MobiDB-lite"/>
    </source>
</evidence>
<evidence type="ECO:0000313" key="5">
    <source>
        <dbReference type="Proteomes" id="UP001428341"/>
    </source>
</evidence>
<dbReference type="Proteomes" id="UP001428341">
    <property type="component" value="Unassembled WGS sequence"/>
</dbReference>
<dbReference type="GO" id="GO:0005730">
    <property type="term" value="C:nucleolus"/>
    <property type="evidence" value="ECO:0007669"/>
    <property type="project" value="TreeGrafter"/>
</dbReference>
<protein>
    <recommendedName>
        <fullName evidence="3">Nucleolar 27S pre-rRNA processing Urb2/Npa2 C-terminal domain-containing protein</fullName>
    </recommendedName>
</protein>
<dbReference type="PANTHER" id="PTHR15682:SF2">
    <property type="entry name" value="UNHEALTHY RIBOSOME BIOGENESIS PROTEIN 2 HOMOLOG"/>
    <property type="match status" value="1"/>
</dbReference>
<evidence type="ECO:0000259" key="3">
    <source>
        <dbReference type="Pfam" id="PF10441"/>
    </source>
</evidence>
<organism evidence="4 5">
    <name type="scientific">Citrus x changshan-huyou</name>
    <dbReference type="NCBI Taxonomy" id="2935761"/>
    <lineage>
        <taxon>Eukaryota</taxon>
        <taxon>Viridiplantae</taxon>
        <taxon>Streptophyta</taxon>
        <taxon>Embryophyta</taxon>
        <taxon>Tracheophyta</taxon>
        <taxon>Spermatophyta</taxon>
        <taxon>Magnoliopsida</taxon>
        <taxon>eudicotyledons</taxon>
        <taxon>Gunneridae</taxon>
        <taxon>Pentapetalae</taxon>
        <taxon>rosids</taxon>
        <taxon>malvids</taxon>
        <taxon>Sapindales</taxon>
        <taxon>Rutaceae</taxon>
        <taxon>Aurantioideae</taxon>
        <taxon>Citrus</taxon>
    </lineage>
</organism>
<keyword evidence="2" id="KW-0472">Membrane</keyword>
<reference evidence="4 5" key="1">
    <citation type="submission" date="2024-05" db="EMBL/GenBank/DDBJ databases">
        <title>Haplotype-resolved chromosome-level genome assembly of Huyou (Citrus changshanensis).</title>
        <authorList>
            <person name="Miao C."/>
            <person name="Chen W."/>
            <person name="Wu Y."/>
            <person name="Wang L."/>
            <person name="Zhao S."/>
            <person name="Grierson D."/>
            <person name="Xu C."/>
            <person name="Chen K."/>
        </authorList>
    </citation>
    <scope>NUCLEOTIDE SEQUENCE [LARGE SCALE GENOMIC DNA]</scope>
    <source>
        <strain evidence="4">01-14</strain>
        <tissue evidence="4">Leaf</tissue>
    </source>
</reference>
<dbReference type="Pfam" id="PF10441">
    <property type="entry name" value="Urb2"/>
    <property type="match status" value="1"/>
</dbReference>
<gene>
    <name evidence="4" type="ORF">WN944_029331</name>
</gene>
<feature type="transmembrane region" description="Helical" evidence="2">
    <location>
        <begin position="2171"/>
        <end position="2190"/>
    </location>
</feature>
<feature type="compositionally biased region" description="Basic and acidic residues" evidence="1">
    <location>
        <begin position="35"/>
        <end position="47"/>
    </location>
</feature>
<feature type="transmembrane region" description="Helical" evidence="2">
    <location>
        <begin position="2085"/>
        <end position="2112"/>
    </location>
</feature>
<feature type="domain" description="Nucleolar 27S pre-rRNA processing Urb2/Npa2 C-terminal" evidence="3">
    <location>
        <begin position="1846"/>
        <end position="2084"/>
    </location>
</feature>
<evidence type="ECO:0000256" key="2">
    <source>
        <dbReference type="SAM" id="Phobius"/>
    </source>
</evidence>
<dbReference type="InterPro" id="IPR052609">
    <property type="entry name" value="Ribosome_Biogenesis_Reg"/>
</dbReference>
<dbReference type="PANTHER" id="PTHR15682">
    <property type="entry name" value="UNHEALTHY RIBOSOME BIOGENESIS PROTEIN 2 HOMOLOG"/>
    <property type="match status" value="1"/>
</dbReference>
<proteinExistence type="predicted"/>
<dbReference type="EMBL" id="JBCGBO010000025">
    <property type="protein sequence ID" value="KAK9177310.1"/>
    <property type="molecule type" value="Genomic_DNA"/>
</dbReference>
<keyword evidence="5" id="KW-1185">Reference proteome</keyword>
<sequence>MADLSTKNKKRRMLKSVEENQKPPAKRHRISLSDNESKKVEPDQKLEESGPWKNLKLVLSIQNKEIDLQKKVELAFNFVNLRGVGGDADEEHETVKTSRLIVFLSDWIQSLLVSAEKKVKANGGGTQSGLAEACLDFRCWVIFKFCLKESMQWRVSLSFSRNLLRAVSCIARKILSLLDEKSLCSKESLFVGEGFELYNTVLDCVSLVFSSSGSLLNENLDLWVSTVDPVLDIVMKLYDQNLGGCNVGAFVLQFSCLVLEPFSRFLRVHPTRKNGFREFVDKLLEPLLHLLALLHFQVDNSNPGPTRSLLKLVEEVMCNGLFHPTHIDGFLGLRNVENYLASNDGKLSGSKTVLKSYHRHLFDKLESIMVAKKVSVLKGIGNLFHLLVDQVKRLKGASVISEGTKKIRKLGASSQWEKDLSGLVSEDTYGSSNALPEQSCTSNNLNSETRKSLFEFFVQIMEPLLAEINGYVQPKIVEGPILVDAHCTLKSINSLLASFMCERVYVRTEDTSEGACLSFLKKVHDTIMSLASKLPQLSTCDMNDGMPKEMFTYLAKELLVAVGNLLDIEYEVFGHDLVSLWLMMLAFLGIGLSFVNAPDQHALTTQTLDVGCRLVNLYSELRQVNIIIFSLCKAMRLLISFNSDSDGEIDQAIFLCFMNSIPSEAYAKSVGVLLCSQDFRLSIQNAIKSIPEGQASGCIRQLTASISESMEWMKRNCTVTDRKEFKKLKARDNGIMGFDLQAELLGRYLSELYALVLDSLIVTMGNSNLLGFSIKDLMSIVRPCISSLVQLQPVSVNEFLFSVTGQTFKNGVAGNKNGLSTQWIFVFFFRLYLSSRSLYRQVISFMPPDTAKKISAAMGDSCSTYCGRDWLEKTDWTTEGYFSWIVQPSVSLVDVIKFVLDIYLKDNVANCCILIYLLHAMALQRLVDLSKQIRSLEYLLQKNENVVQISILDDVELSQYQKKCKKYRKRLSFLNQEAAGLADFMMGYVSVMINEQLAISSTTDASSEDGYAEEVHGNKEWTLGICTVDEKSFPIAIWWIVSQNIDIWCTHAASKKLKIFLSLLIRTALPCIASNFPRVEKHVREAGYLKKITVHQISSELLGDSFLHMASRFCHILEKSAVLLFKDFTVGDVDFSSSPNWTKVLNDLEESLRVVSGNKHVASESFPLAKSSPSFDELPTRFCKEQKAFHSLLNLLCWMPKGYLNSRSFSLYATYILNLERIVVGCLIQCEGSLFSNKYYELFRLFVSCRRTLKNIIMASCEDKTECSQSSLIPMLSEGSDFVLWLFKSMVLVIGLQEAVSDHLFHEIRDMIFSLMDLTSHIFLTLSKLHFCSALNSFIFSQKDFKEQSSSDVASGNSNLKESSSCVDSSKDVDAWKCILFVLENLEEQAQSILMSVEDALCEGNSGILLKDVNLNKLSSVVSCFNGILWGLASVVNHINAEKSDKVKSLWWKSIHISKINLSINVFSDFIGTVLRILVVEDDQPPGSSGEVSFETSNSKMERMSDKQHQILGARTCSASFDIDDDDSAIAGLGSNQSQLEDVNCPANSLTEGDLIELQCLKRHFLGGLLKGANPEAANLLRQLLVAASAILRLNLQIRGTPFASSLLPISVGISKFLLLQLADTVGVPQPFTFVWLDGVLRYLEELGSHFPLTNPTLTRNMYAELIELHLRAIGKCINLQGKKATLASHERESSTKILDESVGLSEVSLSHGPHWLDEFKSRLRMSFKVLIQKPSDLHLLSALQAIERALVGVQEGNTMIYQISTGSGDGGKVSSTVAAGIDCLDLIIEYAQGRKRLNVVKRHIQNLIAALFNIIVHLQSPIIFYEKQISCGRENIPDPGSVILMCIEVLTRVSGKHALFQMDSWHVAQSLRVPAALFQDIRQLSISEAPVPSNSAMFSDDQNSDTMASQNSIAVDRQFSINLFAACCRLLYTVLKHHKSESERCIALLEESVRVLLHCLETVDTDWVVRKGYFSWKVQEGVKCACFLRRIYEELRQQKDVFGQHSFKFLSNYIWIYSGCGPLKSGIKREIDEALKPGVYALIDACSADDLQYLHTVFGEGPCRNTLASLQHDYKLNFKYEGKFFGFPIQLLAVLLIIAVALIFLGMSSYINYESIVESAGQQLSWILFATPVLLIFLVRWLSSWDSADMFSASSPWDKRRRSHHLPSEGSSPWGVAAFIVLLLILVQYQSRFLDSWFG</sequence>
<keyword evidence="2" id="KW-0812">Transmembrane</keyword>
<keyword evidence="2" id="KW-1133">Transmembrane helix</keyword>
<accession>A0AAP0LPF2</accession>
<name>A0AAP0LPF2_9ROSI</name>
<feature type="transmembrane region" description="Helical" evidence="2">
    <location>
        <begin position="2124"/>
        <end position="2143"/>
    </location>
</feature>